<accession>A0A5N3WQL7</accession>
<reference evidence="3 4" key="1">
    <citation type="submission" date="2019-06" db="EMBL/GenBank/DDBJ databases">
        <title>Discovery of a novel chromosome fission-fusion reversal in muntjac.</title>
        <authorList>
            <person name="Mudd A.B."/>
            <person name="Bredeson J.V."/>
            <person name="Baum R."/>
            <person name="Hockemeyer D."/>
            <person name="Rokhsar D.S."/>
        </authorList>
    </citation>
    <scope>NUCLEOTIDE SEQUENCE [LARGE SCALE GENOMIC DNA]</scope>
    <source>
        <strain evidence="3">UTSW_UCB_Mm</strain>
        <tissue evidence="3">Fibroblast cell line</tissue>
    </source>
</reference>
<evidence type="ECO:0000256" key="1">
    <source>
        <dbReference type="SAM" id="MobiDB-lite"/>
    </source>
</evidence>
<dbReference type="InterPro" id="IPR011009">
    <property type="entry name" value="Kinase-like_dom_sf"/>
</dbReference>
<keyword evidence="2" id="KW-0472">Membrane</keyword>
<dbReference type="EMBL" id="VCEA01000001">
    <property type="protein sequence ID" value="KAB0363981.1"/>
    <property type="molecule type" value="Genomic_DNA"/>
</dbReference>
<proteinExistence type="predicted"/>
<dbReference type="Gene3D" id="1.10.510.10">
    <property type="entry name" value="Transferase(Phosphotransferase) domain 1"/>
    <property type="match status" value="1"/>
</dbReference>
<dbReference type="AlphaFoldDB" id="A0A5N3WQL7"/>
<name>A0A5N3WQL7_MUNMU</name>
<keyword evidence="4" id="KW-1185">Reference proteome</keyword>
<dbReference type="SUPFAM" id="SSF56112">
    <property type="entry name" value="Protein kinase-like (PK-like)"/>
    <property type="match status" value="1"/>
</dbReference>
<feature type="compositionally biased region" description="Basic and acidic residues" evidence="1">
    <location>
        <begin position="272"/>
        <end position="293"/>
    </location>
</feature>
<gene>
    <name evidence="3" type="ORF">FD754_008137</name>
</gene>
<dbReference type="InterPro" id="IPR050235">
    <property type="entry name" value="CK1_Ser-Thr_kinase"/>
</dbReference>
<dbReference type="Proteomes" id="UP000326458">
    <property type="component" value="Unassembled WGS sequence"/>
</dbReference>
<evidence type="ECO:0000313" key="4">
    <source>
        <dbReference type="Proteomes" id="UP000326458"/>
    </source>
</evidence>
<organism evidence="3 4">
    <name type="scientific">Muntiacus muntjak</name>
    <name type="common">Barking deer</name>
    <name type="synonym">Indian muntjac</name>
    <dbReference type="NCBI Taxonomy" id="9888"/>
    <lineage>
        <taxon>Eukaryota</taxon>
        <taxon>Metazoa</taxon>
        <taxon>Chordata</taxon>
        <taxon>Craniata</taxon>
        <taxon>Vertebrata</taxon>
        <taxon>Euteleostomi</taxon>
        <taxon>Mammalia</taxon>
        <taxon>Eutheria</taxon>
        <taxon>Laurasiatheria</taxon>
        <taxon>Artiodactyla</taxon>
        <taxon>Ruminantia</taxon>
        <taxon>Pecora</taxon>
        <taxon>Cervidae</taxon>
        <taxon>Muntiacinae</taxon>
        <taxon>Muntiacus</taxon>
    </lineage>
</organism>
<dbReference type="Gene3D" id="3.30.200.20">
    <property type="entry name" value="Phosphorylase Kinase, domain 1"/>
    <property type="match status" value="1"/>
</dbReference>
<keyword evidence="2" id="KW-0812">Transmembrane</keyword>
<evidence type="ECO:0000256" key="2">
    <source>
        <dbReference type="SAM" id="Phobius"/>
    </source>
</evidence>
<protein>
    <recommendedName>
        <fullName evidence="5">Protein kinase domain-containing protein</fullName>
    </recommendedName>
</protein>
<keyword evidence="2" id="KW-1133">Transmembrane helix</keyword>
<comment type="caution">
    <text evidence="3">The sequence shown here is derived from an EMBL/GenBank/DDBJ whole genome shotgun (WGS) entry which is preliminary data.</text>
</comment>
<dbReference type="PANTHER" id="PTHR11909">
    <property type="entry name" value="CASEIN KINASE-RELATED"/>
    <property type="match status" value="1"/>
</dbReference>
<evidence type="ECO:0008006" key="5">
    <source>
        <dbReference type="Google" id="ProtNLM"/>
    </source>
</evidence>
<evidence type="ECO:0000313" key="3">
    <source>
        <dbReference type="EMBL" id="KAB0363981.1"/>
    </source>
</evidence>
<sequence length="417" mass="47734">MPPRRKEKYKLPIPLPEGTVLDDMEGKQWVLGKLIGSGGFGLIYLGKEYQENGPLFSELKFYQRAAKKECIKKWIELKKLDYLGIPLFYGSGITEFKGKRYCPNGNHKQYQENPKKGHNGTIEFTSLDAHKGVALSRRSDLEILGYCLLRWLCGSLPWEWSLQDPVAVQAAKTNLLDELPESVLQWAPSGSSCREIAQYLVCAHNLAYDEKPDYQMLRKILNPSGIPLGPLEFCTKGESLNMRAPNNQKVDSRKAATKQVYQVQNTLIGKKGHSERSAESRTPRRKVQEEEKLTGLFNSETVQESTRRRQKYCESQEFQNDVKSSPHKSSCIQFPNSCYEPHQDFTNPDMFNKSSSPSWYTNTSTTGMEVTELDSSTGFWFTVSQFTFSEEIKTDIYYYSFTIIFLLILVCLALYFL</sequence>
<feature type="region of interest" description="Disordered" evidence="1">
    <location>
        <begin position="267"/>
        <end position="303"/>
    </location>
</feature>
<feature type="transmembrane region" description="Helical" evidence="2">
    <location>
        <begin position="396"/>
        <end position="416"/>
    </location>
</feature>